<dbReference type="GeneID" id="136074482"/>
<gene>
    <name evidence="3" type="primary">LOC136074482</name>
</gene>
<feature type="domain" description="Integrase zinc-binding" evidence="1">
    <location>
        <begin position="104"/>
        <end position="150"/>
    </location>
</feature>
<evidence type="ECO:0000313" key="3">
    <source>
        <dbReference type="RefSeq" id="XP_065642877.1"/>
    </source>
</evidence>
<dbReference type="InterPro" id="IPR041588">
    <property type="entry name" value="Integrase_H2C2"/>
</dbReference>
<dbReference type="PANTHER" id="PTHR47331:SF2">
    <property type="match status" value="1"/>
</dbReference>
<dbReference type="PANTHER" id="PTHR47331">
    <property type="entry name" value="PHD-TYPE DOMAIN-CONTAINING PROTEIN"/>
    <property type="match status" value="1"/>
</dbReference>
<reference evidence="3" key="2">
    <citation type="submission" date="2025-08" db="UniProtKB">
        <authorList>
            <consortium name="RefSeq"/>
        </authorList>
    </citation>
    <scope>IDENTIFICATION</scope>
</reference>
<keyword evidence="2" id="KW-1185">Reference proteome</keyword>
<dbReference type="Proteomes" id="UP001652625">
    <property type="component" value="Chromosome 01"/>
</dbReference>
<dbReference type="Pfam" id="PF17921">
    <property type="entry name" value="Integrase_H2C2"/>
    <property type="match status" value="1"/>
</dbReference>
<name>A0ABM4B246_HYDVU</name>
<accession>A0ABM4B246</accession>
<proteinExistence type="predicted"/>
<protein>
    <submittedName>
        <fullName evidence="3">Uncharacterized protein LOC136074482</fullName>
    </submittedName>
</protein>
<organism evidence="2 3">
    <name type="scientific">Hydra vulgaris</name>
    <name type="common">Hydra</name>
    <name type="synonym">Hydra attenuata</name>
    <dbReference type="NCBI Taxonomy" id="6087"/>
    <lineage>
        <taxon>Eukaryota</taxon>
        <taxon>Metazoa</taxon>
        <taxon>Cnidaria</taxon>
        <taxon>Hydrozoa</taxon>
        <taxon>Hydroidolina</taxon>
        <taxon>Anthoathecata</taxon>
        <taxon>Aplanulata</taxon>
        <taxon>Hydridae</taxon>
        <taxon>Hydra</taxon>
    </lineage>
</organism>
<sequence>MVTVYVNIFASILIKPIRKNNKLIKENMLTLHEYNKAFNLLLFIEQFCLRNQDNYEKLSSSLKSFTDEQNVMRLKGRFGNSILSYNKKYPIILRDGQHSYFTVLIIRDTHVLFMHHGIEMTLSQVRARFWIIKGRKTVKNFLRKCVICKKISGRTILPPPTPDLPDYCVNVSIFSFQSVGVDFVGP</sequence>
<dbReference type="Gene3D" id="1.10.340.70">
    <property type="match status" value="1"/>
</dbReference>
<dbReference type="RefSeq" id="XP_065642877.1">
    <property type="nucleotide sequence ID" value="XM_065786805.1"/>
</dbReference>
<evidence type="ECO:0000313" key="2">
    <source>
        <dbReference type="Proteomes" id="UP001652625"/>
    </source>
</evidence>
<evidence type="ECO:0000259" key="1">
    <source>
        <dbReference type="Pfam" id="PF17921"/>
    </source>
</evidence>
<reference evidence="2" key="1">
    <citation type="submission" date="2025-05" db="UniProtKB">
        <authorList>
            <consortium name="RefSeq"/>
        </authorList>
    </citation>
    <scope>NUCLEOTIDE SEQUENCE [LARGE SCALE GENOMIC DNA]</scope>
</reference>